<dbReference type="AlphaFoldDB" id="A0A926UR03"/>
<keyword evidence="2" id="KW-0605">Phycobilisome</keyword>
<protein>
    <submittedName>
        <fullName evidence="4">IPT/TIG domain-containing protein</fullName>
    </submittedName>
</protein>
<organism evidence="4 5">
    <name type="scientific">Pseudanabaena cinerea FACHB-1277</name>
    <dbReference type="NCBI Taxonomy" id="2949581"/>
    <lineage>
        <taxon>Bacteria</taxon>
        <taxon>Bacillati</taxon>
        <taxon>Cyanobacteriota</taxon>
        <taxon>Cyanophyceae</taxon>
        <taxon>Pseudanabaenales</taxon>
        <taxon>Pseudanabaenaceae</taxon>
        <taxon>Pseudanabaena</taxon>
        <taxon>Pseudanabaena cinerea</taxon>
    </lineage>
</organism>
<evidence type="ECO:0000256" key="1">
    <source>
        <dbReference type="ARBA" id="ARBA00022549"/>
    </source>
</evidence>
<comment type="caution">
    <text evidence="4">The sequence shown here is derived from an EMBL/GenBank/DDBJ whole genome shotgun (WGS) entry which is preliminary data.</text>
</comment>
<dbReference type="CDD" id="cd00102">
    <property type="entry name" value="IPT"/>
    <property type="match status" value="1"/>
</dbReference>
<keyword evidence="1" id="KW-0042">Antenna complex</keyword>
<keyword evidence="5" id="KW-1185">Reference proteome</keyword>
<feature type="domain" description="IPT/TIG" evidence="3">
    <location>
        <begin position="635"/>
        <end position="704"/>
    </location>
</feature>
<name>A0A926UR03_9CYAN</name>
<evidence type="ECO:0000256" key="2">
    <source>
        <dbReference type="ARBA" id="ARBA00022738"/>
    </source>
</evidence>
<sequence>MQTDEVIKNLDSPNRTLVKDALIQLRSLSLESPPRNIIEKLWEIAGESEDAESRRIALDIIKLIETDVKKQLAEFESNLFDDLAGFYLPYALNQLDLSVELKHLALDILWCFVREKDKGQPISWSVFETIVDLSQNSGKIIQRIFNEKGKNKEEIPWKTRGRFLLLTKIRKSVIGVWRSNDRQLRDSLILPSMLASLDDEVPLPPTELPPDAKHIIVKLAAFDFLYEGIKEIPISFHARIEEIIKKSEVNNSFREKVEKFLIELAEIRKVKKAEEENQFERKNLEKIFEGSNFDEKFSEIEKLEFNPSEFRVEFFVKNWVDWIKPKTETNENEQDNVEKLADRTETRIRTCIHIVLPLIQQLRIVQHPAPDNATDLFVKKRIIQLLADVSDPRFFYRDPKLLDNHKYIKDELQRHAVRLLSKLLGKEQDLANRENIARTLGNIGDPVAVDALAQAVVGEERTRDARQKLLAEYYLDPSKKQSEQAATMLKDAIEEAKKTLRLLQIFNGSVFVVGLALVIAGSVVSIQNDKPETRLAGGLAGLGGLAGVAYQLVKEPLNRIQNSMANLVQLETAFTSFIWELNLNGTYIQSQYIANGILGDKDIAQTVERIEKAMNLTMNLVAVYAEDGNEQLAARINNISPKSGKSGDEVIIYGQHLNIKSSSDRKQQGLIAINHKTICSPISWDDNEVRFQLPELGQQEQPIWLSLIVCGHETNAVPMYIFQAK</sequence>
<dbReference type="InterPro" id="IPR013783">
    <property type="entry name" value="Ig-like_fold"/>
</dbReference>
<dbReference type="InterPro" id="IPR016024">
    <property type="entry name" value="ARM-type_fold"/>
</dbReference>
<evidence type="ECO:0000313" key="5">
    <source>
        <dbReference type="Proteomes" id="UP000631421"/>
    </source>
</evidence>
<accession>A0A926UR03</accession>
<dbReference type="InterPro" id="IPR011989">
    <property type="entry name" value="ARM-like"/>
</dbReference>
<evidence type="ECO:0000313" key="4">
    <source>
        <dbReference type="EMBL" id="MBD2149462.1"/>
    </source>
</evidence>
<proteinExistence type="predicted"/>
<dbReference type="EMBL" id="JACJPY010000009">
    <property type="protein sequence ID" value="MBD2149462.1"/>
    <property type="molecule type" value="Genomic_DNA"/>
</dbReference>
<evidence type="ECO:0000259" key="3">
    <source>
        <dbReference type="Pfam" id="PF01833"/>
    </source>
</evidence>
<dbReference type="InterPro" id="IPR002909">
    <property type="entry name" value="IPT_dom"/>
</dbReference>
<dbReference type="Gene3D" id="2.60.40.10">
    <property type="entry name" value="Immunoglobulins"/>
    <property type="match status" value="1"/>
</dbReference>
<reference evidence="4" key="2">
    <citation type="submission" date="2020-08" db="EMBL/GenBank/DDBJ databases">
        <authorList>
            <person name="Chen M."/>
            <person name="Teng W."/>
            <person name="Zhao L."/>
            <person name="Hu C."/>
            <person name="Zhou Y."/>
            <person name="Han B."/>
            <person name="Song L."/>
            <person name="Shu W."/>
        </authorList>
    </citation>
    <scope>NUCLEOTIDE SEQUENCE</scope>
    <source>
        <strain evidence="4">FACHB-1277</strain>
    </source>
</reference>
<dbReference type="Proteomes" id="UP000631421">
    <property type="component" value="Unassembled WGS sequence"/>
</dbReference>
<reference evidence="4" key="1">
    <citation type="journal article" date="2015" name="ISME J.">
        <title>Draft Genome Sequence of Streptomyces incarnatus NRRL8089, which Produces the Nucleoside Antibiotic Sinefungin.</title>
        <authorList>
            <person name="Oshima K."/>
            <person name="Hattori M."/>
            <person name="Shimizu H."/>
            <person name="Fukuda K."/>
            <person name="Nemoto M."/>
            <person name="Inagaki K."/>
            <person name="Tamura T."/>
        </authorList>
    </citation>
    <scope>NUCLEOTIDE SEQUENCE</scope>
    <source>
        <strain evidence="4">FACHB-1277</strain>
    </source>
</reference>
<dbReference type="RefSeq" id="WP_190349835.1">
    <property type="nucleotide sequence ID" value="NZ_JACJPY010000009.1"/>
</dbReference>
<dbReference type="SUPFAM" id="SSF48371">
    <property type="entry name" value="ARM repeat"/>
    <property type="match status" value="1"/>
</dbReference>
<dbReference type="Pfam" id="PF01833">
    <property type="entry name" value="TIG"/>
    <property type="match status" value="1"/>
</dbReference>
<gene>
    <name evidence="4" type="ORF">H6F44_04875</name>
</gene>
<dbReference type="Gene3D" id="1.25.10.10">
    <property type="entry name" value="Leucine-rich Repeat Variant"/>
    <property type="match status" value="1"/>
</dbReference>
<dbReference type="GO" id="GO:0030089">
    <property type="term" value="C:phycobilisome"/>
    <property type="evidence" value="ECO:0007669"/>
    <property type="project" value="UniProtKB-KW"/>
</dbReference>